<evidence type="ECO:0000313" key="4">
    <source>
        <dbReference type="Proteomes" id="UP000298213"/>
    </source>
</evidence>
<keyword evidence="2" id="KW-0472">Membrane</keyword>
<dbReference type="EMBL" id="SPDV01000040">
    <property type="protein sequence ID" value="TFI57060.1"/>
    <property type="molecule type" value="Genomic_DNA"/>
</dbReference>
<feature type="region of interest" description="Disordered" evidence="1">
    <location>
        <begin position="199"/>
        <end position="224"/>
    </location>
</feature>
<reference evidence="3 4" key="1">
    <citation type="submission" date="2019-03" db="EMBL/GenBank/DDBJ databases">
        <title>Genome sequence of Sphingomonas sp. 17J27-24.</title>
        <authorList>
            <person name="Kim M."/>
            <person name="Maeng S."/>
            <person name="Sathiyaraj S."/>
        </authorList>
    </citation>
    <scope>NUCLEOTIDE SEQUENCE [LARGE SCALE GENOMIC DNA]</scope>
    <source>
        <strain evidence="3 4">17J27-24</strain>
    </source>
</reference>
<feature type="transmembrane region" description="Helical" evidence="2">
    <location>
        <begin position="64"/>
        <end position="91"/>
    </location>
</feature>
<evidence type="ECO:0000313" key="3">
    <source>
        <dbReference type="EMBL" id="TFI57060.1"/>
    </source>
</evidence>
<feature type="transmembrane region" description="Helical" evidence="2">
    <location>
        <begin position="151"/>
        <end position="172"/>
    </location>
</feature>
<sequence>MWVKVRLFALIEDVRGSYWFVPALLALLGFGAGLALVYLDALLGDAWLGRVEWFYGSRPEGARSLLSTVAGSTITVAGVVFSITLAAVTYASGQYGPRLLSNFVRDRGNQVTLGVFIGTFLYCLVVLRTIRSAEETSADTAGAVREAFVPHLAMFGALALAILSIGVLIYFVHHVTDGIHINNVIARIGRGLLSDIEKASDHDGDDGTDAALVPPGSGTPIPSQKTGYVDALDEDALLAIAAEHDLFLTVLAIPGDFVHRGRPLLLVTATGSADLHACGDLFSISRKRSSLQDLRFAIDELVELAARALSPGVNDPFTAIACIDWLGAALTDLAELPRRSTVVRDKEGRPRLLLRRLSFGDYLNSAIGQLRPYAARDPNAAAHLARTLEVVGKSIRDNENHALLRAELDRVRAEM</sequence>
<gene>
    <name evidence="3" type="ORF">E2493_17050</name>
</gene>
<keyword evidence="2" id="KW-0812">Transmembrane</keyword>
<dbReference type="Pfam" id="PF10011">
    <property type="entry name" value="DUF2254"/>
    <property type="match status" value="1"/>
</dbReference>
<protein>
    <submittedName>
        <fullName evidence="3">DUF2254 domain-containing protein</fullName>
    </submittedName>
</protein>
<name>A0A4Y8ZM31_9SPHN</name>
<keyword evidence="2" id="KW-1133">Transmembrane helix</keyword>
<dbReference type="InterPro" id="IPR018723">
    <property type="entry name" value="DUF2254_membrane"/>
</dbReference>
<organism evidence="3 4">
    <name type="scientific">Sphingomonas parva</name>
    <dbReference type="NCBI Taxonomy" id="2555898"/>
    <lineage>
        <taxon>Bacteria</taxon>
        <taxon>Pseudomonadati</taxon>
        <taxon>Pseudomonadota</taxon>
        <taxon>Alphaproteobacteria</taxon>
        <taxon>Sphingomonadales</taxon>
        <taxon>Sphingomonadaceae</taxon>
        <taxon>Sphingomonas</taxon>
    </lineage>
</organism>
<dbReference type="OrthoDB" id="2955631at2"/>
<keyword evidence="4" id="KW-1185">Reference proteome</keyword>
<evidence type="ECO:0000256" key="2">
    <source>
        <dbReference type="SAM" id="Phobius"/>
    </source>
</evidence>
<proteinExistence type="predicted"/>
<dbReference type="Proteomes" id="UP000298213">
    <property type="component" value="Unassembled WGS sequence"/>
</dbReference>
<feature type="transmembrane region" description="Helical" evidence="2">
    <location>
        <begin position="20"/>
        <end position="43"/>
    </location>
</feature>
<feature type="transmembrane region" description="Helical" evidence="2">
    <location>
        <begin position="111"/>
        <end position="130"/>
    </location>
</feature>
<accession>A0A4Y8ZM31</accession>
<dbReference type="AlphaFoldDB" id="A0A4Y8ZM31"/>
<comment type="caution">
    <text evidence="3">The sequence shown here is derived from an EMBL/GenBank/DDBJ whole genome shotgun (WGS) entry which is preliminary data.</text>
</comment>
<evidence type="ECO:0000256" key="1">
    <source>
        <dbReference type="SAM" id="MobiDB-lite"/>
    </source>
</evidence>